<protein>
    <submittedName>
        <fullName evidence="4">DUF2087 domain-containing protein</fullName>
    </submittedName>
</protein>
<dbReference type="InterPro" id="IPR036388">
    <property type="entry name" value="WH-like_DNA-bd_sf"/>
</dbReference>
<keyword evidence="2" id="KW-0804">Transcription</keyword>
<reference evidence="4" key="1">
    <citation type="journal article" date="2021" name="PeerJ">
        <title>Extensive microbial diversity within the chicken gut microbiome revealed by metagenomics and culture.</title>
        <authorList>
            <person name="Gilroy R."/>
            <person name="Ravi A."/>
            <person name="Getino M."/>
            <person name="Pursley I."/>
            <person name="Horton D.L."/>
            <person name="Alikhan N.F."/>
            <person name="Baker D."/>
            <person name="Gharbi K."/>
            <person name="Hall N."/>
            <person name="Watson M."/>
            <person name="Adriaenssens E.M."/>
            <person name="Foster-Nyarko E."/>
            <person name="Jarju S."/>
            <person name="Secka A."/>
            <person name="Antonio M."/>
            <person name="Oren A."/>
            <person name="Chaudhuri R.R."/>
            <person name="La Ragione R."/>
            <person name="Hildebrand F."/>
            <person name="Pallen M.J."/>
        </authorList>
    </citation>
    <scope>NUCLEOTIDE SEQUENCE</scope>
    <source>
        <strain evidence="4">CHK171-7178</strain>
    </source>
</reference>
<dbReference type="Pfam" id="PF09860">
    <property type="entry name" value="DUF2087"/>
    <property type="match status" value="1"/>
</dbReference>
<evidence type="ECO:0000259" key="3">
    <source>
        <dbReference type="Pfam" id="PF09860"/>
    </source>
</evidence>
<dbReference type="InterPro" id="IPR016032">
    <property type="entry name" value="Sig_transdc_resp-reg_C-effctor"/>
</dbReference>
<name>A0A921FY70_SPOPS</name>
<keyword evidence="1" id="KW-0805">Transcription regulation</keyword>
<comment type="caution">
    <text evidence="4">The sequence shown here is derived from an EMBL/GenBank/DDBJ whole genome shotgun (WGS) entry which is preliminary data.</text>
</comment>
<reference evidence="4" key="2">
    <citation type="submission" date="2021-09" db="EMBL/GenBank/DDBJ databases">
        <authorList>
            <person name="Gilroy R."/>
        </authorList>
    </citation>
    <scope>NUCLEOTIDE SEQUENCE</scope>
    <source>
        <strain evidence="4">CHK171-7178</strain>
    </source>
</reference>
<feature type="domain" description="DUF2087" evidence="3">
    <location>
        <begin position="169"/>
        <end position="236"/>
    </location>
</feature>
<evidence type="ECO:0000256" key="1">
    <source>
        <dbReference type="ARBA" id="ARBA00023015"/>
    </source>
</evidence>
<proteinExistence type="predicted"/>
<gene>
    <name evidence="4" type="ORF">K8V56_07990</name>
</gene>
<dbReference type="AlphaFoldDB" id="A0A921FY70"/>
<dbReference type="Gene3D" id="3.40.1440.10">
    <property type="entry name" value="GIY-YIG endonuclease"/>
    <property type="match status" value="1"/>
</dbReference>
<dbReference type="Gene3D" id="1.10.10.10">
    <property type="entry name" value="Winged helix-like DNA-binding domain superfamily/Winged helix DNA-binding domain"/>
    <property type="match status" value="1"/>
</dbReference>
<dbReference type="Proteomes" id="UP000698173">
    <property type="component" value="Unassembled WGS sequence"/>
</dbReference>
<dbReference type="InterPro" id="IPR035901">
    <property type="entry name" value="GIY-YIG_endonuc_sf"/>
</dbReference>
<accession>A0A921FY70</accession>
<dbReference type="GO" id="GO:0006355">
    <property type="term" value="P:regulation of DNA-templated transcription"/>
    <property type="evidence" value="ECO:0007669"/>
    <property type="project" value="InterPro"/>
</dbReference>
<organism evidence="4 5">
    <name type="scientific">Sporosarcina psychrophila</name>
    <name type="common">Bacillus psychrophilus</name>
    <dbReference type="NCBI Taxonomy" id="1476"/>
    <lineage>
        <taxon>Bacteria</taxon>
        <taxon>Bacillati</taxon>
        <taxon>Bacillota</taxon>
        <taxon>Bacilli</taxon>
        <taxon>Bacillales</taxon>
        <taxon>Caryophanaceae</taxon>
        <taxon>Sporosarcina</taxon>
    </lineage>
</organism>
<dbReference type="EMBL" id="DYWT01000132">
    <property type="protein sequence ID" value="HJF31704.1"/>
    <property type="molecule type" value="Genomic_DNA"/>
</dbReference>
<dbReference type="SUPFAM" id="SSF46894">
    <property type="entry name" value="C-terminal effector domain of the bipartite response regulators"/>
    <property type="match status" value="1"/>
</dbReference>
<sequence>MNMSLDYPVEVIEKGYSEENRHYCCLLCGDEVEKGVIYPVGDVFFEDWRYMEHHIEKAHGSVFELLLSGGKDQTGLSDQQTKLLFLIYEGKTDKEIQKELKIGSMSTIRNHRFSLRKKEKQAKTLLVLMNLLKQRQEVITEEPDNDGTIEKSFEPPAELARYFSKEDGRLKTLRLKEQEKDQLLATIALFFNAKKVYTESEINVILEPIFEDYMLLRREMVDRGVLTRNTEGSEYRLYCKNENGDGEEMDFKKEMKLKAKEEKPSYGIFQIKNVKNGKLFVSSTPNFKTLNGLEFMLNTGGHSNKELQTDWSEHGKDNFEIEILETIDEKDWRGTNKKKILEKQLDKWLEVIKPYGENGYNSLKKV</sequence>
<dbReference type="SUPFAM" id="SSF82771">
    <property type="entry name" value="GIY-YIG endonuclease"/>
    <property type="match status" value="1"/>
</dbReference>
<evidence type="ECO:0000313" key="4">
    <source>
        <dbReference type="EMBL" id="HJF31704.1"/>
    </source>
</evidence>
<evidence type="ECO:0000256" key="2">
    <source>
        <dbReference type="ARBA" id="ARBA00023163"/>
    </source>
</evidence>
<dbReference type="InterPro" id="IPR018656">
    <property type="entry name" value="DUF2087"/>
</dbReference>
<dbReference type="GO" id="GO:0003677">
    <property type="term" value="F:DNA binding"/>
    <property type="evidence" value="ECO:0007669"/>
    <property type="project" value="InterPro"/>
</dbReference>
<evidence type="ECO:0000313" key="5">
    <source>
        <dbReference type="Proteomes" id="UP000698173"/>
    </source>
</evidence>
<dbReference type="CDD" id="cd10451">
    <property type="entry name" value="GIY-YIG_LuxR_like"/>
    <property type="match status" value="1"/>
</dbReference>